<accession>A0A1I2KPV7</accession>
<feature type="region of interest" description="Disordered" evidence="1">
    <location>
        <begin position="102"/>
        <end position="135"/>
    </location>
</feature>
<dbReference type="AlphaFoldDB" id="A0A1I2KPV7"/>
<protein>
    <submittedName>
        <fullName evidence="3">Uncharacterized protein</fullName>
    </submittedName>
</protein>
<dbReference type="STRING" id="504797.SAMN05421678_101443"/>
<dbReference type="EMBL" id="FOOI01000001">
    <property type="protein sequence ID" value="SFF68985.1"/>
    <property type="molecule type" value="Genomic_DNA"/>
</dbReference>
<evidence type="ECO:0000313" key="4">
    <source>
        <dbReference type="Proteomes" id="UP000199052"/>
    </source>
</evidence>
<sequence>MTTDWQSVIASGLEIPEDANVDDRVCELIEALRSPDPTLRDDQAYVVLANWILRGVVDDMLVDIGERMSSRFADDEIQARTFAPLILVAAVRRDSMQDVLDARLDRRPDRTPGPGDGRSLAFQQRADSPCAVRPG</sequence>
<proteinExistence type="predicted"/>
<evidence type="ECO:0000256" key="1">
    <source>
        <dbReference type="SAM" id="MobiDB-lite"/>
    </source>
</evidence>
<evidence type="ECO:0000313" key="5">
    <source>
        <dbReference type="Proteomes" id="UP000533017"/>
    </source>
</evidence>
<dbReference type="Proteomes" id="UP000533017">
    <property type="component" value="Unassembled WGS sequence"/>
</dbReference>
<name>A0A1I2KPV7_9ACTN</name>
<keyword evidence="5" id="KW-1185">Reference proteome</keyword>
<gene>
    <name evidence="2" type="ORF">FHR37_003437</name>
    <name evidence="3" type="ORF">SAMN05421678_101443</name>
</gene>
<dbReference type="Proteomes" id="UP000199052">
    <property type="component" value="Unassembled WGS sequence"/>
</dbReference>
<evidence type="ECO:0000313" key="2">
    <source>
        <dbReference type="EMBL" id="NYH84586.1"/>
    </source>
</evidence>
<evidence type="ECO:0000313" key="3">
    <source>
        <dbReference type="EMBL" id="SFF68985.1"/>
    </source>
</evidence>
<dbReference type="EMBL" id="JACBZA010000001">
    <property type="protein sequence ID" value="NYH84586.1"/>
    <property type="molecule type" value="Genomic_DNA"/>
</dbReference>
<reference evidence="2 5" key="2">
    <citation type="submission" date="2020-07" db="EMBL/GenBank/DDBJ databases">
        <title>Sequencing the genomes of 1000 actinobacteria strains.</title>
        <authorList>
            <person name="Klenk H.-P."/>
        </authorList>
    </citation>
    <scope>NUCLEOTIDE SEQUENCE [LARGE SCALE GENOMIC DNA]</scope>
    <source>
        <strain evidence="2 5">DSM 45117</strain>
    </source>
</reference>
<reference evidence="3 4" key="1">
    <citation type="submission" date="2016-10" db="EMBL/GenBank/DDBJ databases">
        <authorList>
            <person name="de Groot N.N."/>
        </authorList>
    </citation>
    <scope>NUCLEOTIDE SEQUENCE [LARGE SCALE GENOMIC DNA]</scope>
    <source>
        <strain evidence="3 4">CPCC 202808</strain>
    </source>
</reference>
<organism evidence="3 4">
    <name type="scientific">Actinopolymorpha cephalotaxi</name>
    <dbReference type="NCBI Taxonomy" id="504797"/>
    <lineage>
        <taxon>Bacteria</taxon>
        <taxon>Bacillati</taxon>
        <taxon>Actinomycetota</taxon>
        <taxon>Actinomycetes</taxon>
        <taxon>Propionibacteriales</taxon>
        <taxon>Actinopolymorphaceae</taxon>
        <taxon>Actinopolymorpha</taxon>
    </lineage>
</organism>
<dbReference type="RefSeq" id="WP_092880502.1">
    <property type="nucleotide sequence ID" value="NZ_FOOI01000001.1"/>
</dbReference>